<feature type="non-terminal residue" evidence="2">
    <location>
        <position position="1"/>
    </location>
</feature>
<gene>
    <name evidence="2" type="ORF">FNK824_LOCUS39400</name>
    <name evidence="1" type="ORF">SEV965_LOCUS11220</name>
</gene>
<reference evidence="2" key="1">
    <citation type="submission" date="2021-02" db="EMBL/GenBank/DDBJ databases">
        <authorList>
            <person name="Nowell W R."/>
        </authorList>
    </citation>
    <scope>NUCLEOTIDE SEQUENCE</scope>
</reference>
<accession>A0A820G1D3</accession>
<protein>
    <submittedName>
        <fullName evidence="2">Uncharacterized protein</fullName>
    </submittedName>
</protein>
<organism evidence="2 3">
    <name type="scientific">Rotaria sordida</name>
    <dbReference type="NCBI Taxonomy" id="392033"/>
    <lineage>
        <taxon>Eukaryota</taxon>
        <taxon>Metazoa</taxon>
        <taxon>Spiralia</taxon>
        <taxon>Gnathifera</taxon>
        <taxon>Rotifera</taxon>
        <taxon>Eurotatoria</taxon>
        <taxon>Bdelloidea</taxon>
        <taxon>Philodinida</taxon>
        <taxon>Philodinidae</taxon>
        <taxon>Rotaria</taxon>
    </lineage>
</organism>
<name>A0A820G1D3_9BILA</name>
<dbReference type="EMBL" id="CAJOBE010025614">
    <property type="protein sequence ID" value="CAF4268882.1"/>
    <property type="molecule type" value="Genomic_DNA"/>
</dbReference>
<evidence type="ECO:0000313" key="1">
    <source>
        <dbReference type="EMBL" id="CAF1009542.1"/>
    </source>
</evidence>
<sequence length="100" mass="11589">LDSLKFYNSDENIQDHILPCKVSCKQCSSPLADEGRRMWLAFPQTFKQFRLSETVREKLKASCHIFYGQRTISSDCFKNDGLSKFQGHKNKSNIILDQDI</sequence>
<dbReference type="AlphaFoldDB" id="A0A820G1D3"/>
<evidence type="ECO:0000313" key="3">
    <source>
        <dbReference type="Proteomes" id="UP000663874"/>
    </source>
</evidence>
<dbReference type="EMBL" id="CAJNOU010000479">
    <property type="protein sequence ID" value="CAF1009542.1"/>
    <property type="molecule type" value="Genomic_DNA"/>
</dbReference>
<proteinExistence type="predicted"/>
<comment type="caution">
    <text evidence="2">The sequence shown here is derived from an EMBL/GenBank/DDBJ whole genome shotgun (WGS) entry which is preliminary data.</text>
</comment>
<dbReference type="Proteomes" id="UP000663874">
    <property type="component" value="Unassembled WGS sequence"/>
</dbReference>
<evidence type="ECO:0000313" key="2">
    <source>
        <dbReference type="EMBL" id="CAF4268882.1"/>
    </source>
</evidence>
<dbReference type="Proteomes" id="UP000663889">
    <property type="component" value="Unassembled WGS sequence"/>
</dbReference>